<dbReference type="PANTHER" id="PTHR11783">
    <property type="entry name" value="SULFOTRANSFERASE SULT"/>
    <property type="match status" value="1"/>
</dbReference>
<evidence type="ECO:0000313" key="5">
    <source>
        <dbReference type="Proteomes" id="UP000581135"/>
    </source>
</evidence>
<sequence length="277" mass="31266">MGKNLFWLASYPKSGNTWVRLFLANYLARTEQPFPINQLGKMGYGDVIGEAYGKIAGRPHTTLTEAAVNRLRPALQRALARNPSDVLFVKTHNANIRRDGERLISPEVTRGALYIVRNPLDMVPSYADHYGITPEAASIAIGQKTNQILANQTNVAQYIGSWSDHVLSWADDRKLGVLVLRYEDLQADPRTAFVKLLRHIGLEPEDGRLKKAIEFSSFKEARRQEDEHTFVERSRNSKSFFRSGKVGAGRAELSPLIQQRITADHGDVMRRFGYLED</sequence>
<feature type="domain" description="Sulfotransferase" evidence="3">
    <location>
        <begin position="6"/>
        <end position="272"/>
    </location>
</feature>
<keyword evidence="2" id="KW-0808">Transferase</keyword>
<proteinExistence type="inferred from homology"/>
<gene>
    <name evidence="4" type="ORF">FHR98_000185</name>
</gene>
<dbReference type="Proteomes" id="UP000581135">
    <property type="component" value="Unassembled WGS sequence"/>
</dbReference>
<evidence type="ECO:0000256" key="2">
    <source>
        <dbReference type="ARBA" id="ARBA00022679"/>
    </source>
</evidence>
<dbReference type="GO" id="GO:0008146">
    <property type="term" value="F:sulfotransferase activity"/>
    <property type="evidence" value="ECO:0007669"/>
    <property type="project" value="InterPro"/>
</dbReference>
<dbReference type="Gene3D" id="3.40.50.300">
    <property type="entry name" value="P-loop containing nucleotide triphosphate hydrolases"/>
    <property type="match status" value="1"/>
</dbReference>
<comment type="caution">
    <text evidence="4">The sequence shown here is derived from an EMBL/GenBank/DDBJ whole genome shotgun (WGS) entry which is preliminary data.</text>
</comment>
<name>A0A839SQ92_9PROT</name>
<keyword evidence="5" id="KW-1185">Reference proteome</keyword>
<accession>A0A839SQ92</accession>
<evidence type="ECO:0000259" key="3">
    <source>
        <dbReference type="Pfam" id="PF00685"/>
    </source>
</evidence>
<evidence type="ECO:0000256" key="1">
    <source>
        <dbReference type="ARBA" id="ARBA00005771"/>
    </source>
</evidence>
<dbReference type="RefSeq" id="WP_183414730.1">
    <property type="nucleotide sequence ID" value="NZ_JACHXA010000001.1"/>
</dbReference>
<dbReference type="Pfam" id="PF00685">
    <property type="entry name" value="Sulfotransfer_1"/>
    <property type="match status" value="1"/>
</dbReference>
<organism evidence="4 5">
    <name type="scientific">Limibacillus halophilus</name>
    <dbReference type="NCBI Taxonomy" id="1579333"/>
    <lineage>
        <taxon>Bacteria</taxon>
        <taxon>Pseudomonadati</taxon>
        <taxon>Pseudomonadota</taxon>
        <taxon>Alphaproteobacteria</taxon>
        <taxon>Rhodospirillales</taxon>
        <taxon>Rhodovibrionaceae</taxon>
        <taxon>Limibacillus</taxon>
    </lineage>
</organism>
<evidence type="ECO:0000313" key="4">
    <source>
        <dbReference type="EMBL" id="MBB3063920.1"/>
    </source>
</evidence>
<dbReference type="InterPro" id="IPR027417">
    <property type="entry name" value="P-loop_NTPase"/>
</dbReference>
<protein>
    <recommendedName>
        <fullName evidence="3">Sulfotransferase domain-containing protein</fullName>
    </recommendedName>
</protein>
<reference evidence="4 5" key="1">
    <citation type="submission" date="2020-08" db="EMBL/GenBank/DDBJ databases">
        <title>Genomic Encyclopedia of Type Strains, Phase III (KMG-III): the genomes of soil and plant-associated and newly described type strains.</title>
        <authorList>
            <person name="Whitman W."/>
        </authorList>
    </citation>
    <scope>NUCLEOTIDE SEQUENCE [LARGE SCALE GENOMIC DNA]</scope>
    <source>
        <strain evidence="4 5">CECT 8803</strain>
    </source>
</reference>
<dbReference type="EMBL" id="JACHXA010000001">
    <property type="protein sequence ID" value="MBB3063920.1"/>
    <property type="molecule type" value="Genomic_DNA"/>
</dbReference>
<dbReference type="AlphaFoldDB" id="A0A839SQ92"/>
<dbReference type="SUPFAM" id="SSF52540">
    <property type="entry name" value="P-loop containing nucleoside triphosphate hydrolases"/>
    <property type="match status" value="1"/>
</dbReference>
<dbReference type="InterPro" id="IPR000863">
    <property type="entry name" value="Sulfotransferase_dom"/>
</dbReference>
<comment type="similarity">
    <text evidence="1">Belongs to the sulfotransferase 1 family.</text>
</comment>